<feature type="binding site" evidence="3">
    <location>
        <position position="273"/>
    </location>
    <ligand>
        <name>Zn(2+)</name>
        <dbReference type="ChEBI" id="CHEBI:29105"/>
    </ligand>
</feature>
<comment type="caution">
    <text evidence="5">The sequence shown here is derived from an EMBL/GenBank/DDBJ whole genome shotgun (WGS) entry which is preliminary data.</text>
</comment>
<dbReference type="Proteomes" id="UP000054937">
    <property type="component" value="Unassembled WGS sequence"/>
</dbReference>
<dbReference type="Pfam" id="PF02146">
    <property type="entry name" value="SIR2"/>
    <property type="match status" value="1"/>
</dbReference>
<evidence type="ECO:0000256" key="1">
    <source>
        <dbReference type="ARBA" id="ARBA00022679"/>
    </source>
</evidence>
<dbReference type="InterPro" id="IPR003000">
    <property type="entry name" value="Sirtuin"/>
</dbReference>
<dbReference type="FunCoup" id="A0A0V0QHG2">
    <property type="interactions" value="85"/>
</dbReference>
<dbReference type="PROSITE" id="PS50305">
    <property type="entry name" value="SIRTUIN"/>
    <property type="match status" value="1"/>
</dbReference>
<accession>A0A0V0QHG2</accession>
<feature type="binding site" evidence="3">
    <location>
        <position position="244"/>
    </location>
    <ligand>
        <name>Zn(2+)</name>
        <dbReference type="ChEBI" id="CHEBI:29105"/>
    </ligand>
</feature>
<feature type="domain" description="Deacetylase sirtuin-type" evidence="4">
    <location>
        <begin position="93"/>
        <end position="396"/>
    </location>
</feature>
<keyword evidence="1" id="KW-0808">Transferase</keyword>
<dbReference type="GO" id="GO:0046872">
    <property type="term" value="F:metal ion binding"/>
    <property type="evidence" value="ECO:0007669"/>
    <property type="project" value="UniProtKB-KW"/>
</dbReference>
<dbReference type="EMBL" id="LDAU01000166">
    <property type="protein sequence ID" value="KRX01713.1"/>
    <property type="molecule type" value="Genomic_DNA"/>
</dbReference>
<keyword evidence="2" id="KW-0520">NAD</keyword>
<dbReference type="InterPro" id="IPR026591">
    <property type="entry name" value="Sirtuin_cat_small_dom_sf"/>
</dbReference>
<dbReference type="InParanoid" id="A0A0V0QHG2"/>
<dbReference type="PANTHER" id="PTHR11085">
    <property type="entry name" value="NAD-DEPENDENT PROTEIN DEACYLASE SIRTUIN-5, MITOCHONDRIAL-RELATED"/>
    <property type="match status" value="1"/>
</dbReference>
<sequence>MEKTQEKQNYDSDFHKNFQEEMKAFIAKMDKSIQKCQNTINDAEGVKKSVQETFDKIDNFKNSFQNALDSMLNNVGKGLGLTNNIKNIEKFGNSKKIGDLKEIKALIQKKKHIVFLTGAGISLASGISTYRGKGAVDGFLDQKTGKHYKNQEIACHKFMQQNPEIFWQRFYDFWENQAKNAKCNISHDVISDLIIENGNYQLKRVNNDFVQKTNQIKRSVVKQTKNTQQSVTKPVHGNIYQARCDENCCQKIFEFPFQQLKENDFKFIICPFCKKNGRPNVLYFDEIYLESFYRTETLKNRLNLQQYNFNKNLPKNELYVIKENEQDCGQEPDICLIVIGTMLETGLASNIVSDCIENNILILEINYDPIILAGNNTYQIQGKAEEIVPKLREIFQ</sequence>
<name>A0A0V0QHG2_PSEPJ</name>
<dbReference type="PANTHER" id="PTHR11085:SF10">
    <property type="entry name" value="NAD-DEPENDENT PROTEIN DEACYLASE SIRTUIN-5, MITOCHONDRIAL-RELATED"/>
    <property type="match status" value="1"/>
</dbReference>
<dbReference type="GO" id="GO:0005634">
    <property type="term" value="C:nucleus"/>
    <property type="evidence" value="ECO:0007669"/>
    <property type="project" value="TreeGrafter"/>
</dbReference>
<gene>
    <name evidence="5" type="ORF">PPERSA_01583</name>
</gene>
<dbReference type="AlphaFoldDB" id="A0A0V0QHG2"/>
<dbReference type="Gene3D" id="3.40.50.1220">
    <property type="entry name" value="TPP-binding domain"/>
    <property type="match status" value="2"/>
</dbReference>
<keyword evidence="3" id="KW-0479">Metal-binding</keyword>
<dbReference type="InterPro" id="IPR050134">
    <property type="entry name" value="NAD-dep_sirtuin_deacylases"/>
</dbReference>
<dbReference type="SUPFAM" id="SSF52467">
    <property type="entry name" value="DHS-like NAD/FAD-binding domain"/>
    <property type="match status" value="1"/>
</dbReference>
<dbReference type="Gene3D" id="3.30.1600.10">
    <property type="entry name" value="SIR2/SIRT2 'Small Domain"/>
    <property type="match status" value="1"/>
</dbReference>
<dbReference type="GO" id="GO:0070403">
    <property type="term" value="F:NAD+ binding"/>
    <property type="evidence" value="ECO:0007669"/>
    <property type="project" value="InterPro"/>
</dbReference>
<dbReference type="InterPro" id="IPR029035">
    <property type="entry name" value="DHS-like_NAD/FAD-binding_dom"/>
</dbReference>
<evidence type="ECO:0000313" key="5">
    <source>
        <dbReference type="EMBL" id="KRX01713.1"/>
    </source>
</evidence>
<feature type="binding site" evidence="3">
    <location>
        <position position="249"/>
    </location>
    <ligand>
        <name>Zn(2+)</name>
        <dbReference type="ChEBI" id="CHEBI:29105"/>
    </ligand>
</feature>
<dbReference type="OrthoDB" id="424302at2759"/>
<feature type="active site" description="Proton acceptor" evidence="3">
    <location>
        <position position="236"/>
    </location>
</feature>
<keyword evidence="3" id="KW-0862">Zinc</keyword>
<keyword evidence="6" id="KW-1185">Reference proteome</keyword>
<organism evidence="5 6">
    <name type="scientific">Pseudocohnilembus persalinus</name>
    <name type="common">Ciliate</name>
    <dbReference type="NCBI Taxonomy" id="266149"/>
    <lineage>
        <taxon>Eukaryota</taxon>
        <taxon>Sar</taxon>
        <taxon>Alveolata</taxon>
        <taxon>Ciliophora</taxon>
        <taxon>Intramacronucleata</taxon>
        <taxon>Oligohymenophorea</taxon>
        <taxon>Scuticociliatia</taxon>
        <taxon>Philasterida</taxon>
        <taxon>Pseudocohnilembidae</taxon>
        <taxon>Pseudocohnilembus</taxon>
    </lineage>
</organism>
<evidence type="ECO:0000256" key="3">
    <source>
        <dbReference type="PROSITE-ProRule" id="PRU00236"/>
    </source>
</evidence>
<reference evidence="5 6" key="1">
    <citation type="journal article" date="2015" name="Sci. Rep.">
        <title>Genome of the facultative scuticociliatosis pathogen Pseudocohnilembus persalinus provides insight into its virulence through horizontal gene transfer.</title>
        <authorList>
            <person name="Xiong J."/>
            <person name="Wang G."/>
            <person name="Cheng J."/>
            <person name="Tian M."/>
            <person name="Pan X."/>
            <person name="Warren A."/>
            <person name="Jiang C."/>
            <person name="Yuan D."/>
            <person name="Miao W."/>
        </authorList>
    </citation>
    <scope>NUCLEOTIDE SEQUENCE [LARGE SCALE GENOMIC DNA]</scope>
    <source>
        <strain evidence="5">36N120E</strain>
    </source>
</reference>
<dbReference type="OMA" id="AKSTVCQ"/>
<proteinExistence type="predicted"/>
<feature type="binding site" evidence="3">
    <location>
        <position position="270"/>
    </location>
    <ligand>
        <name>Zn(2+)</name>
        <dbReference type="ChEBI" id="CHEBI:29105"/>
    </ligand>
</feature>
<dbReference type="InterPro" id="IPR026590">
    <property type="entry name" value="Ssirtuin_cat_dom"/>
</dbReference>
<dbReference type="GO" id="GO:0017136">
    <property type="term" value="F:histone deacetylase activity, NAD-dependent"/>
    <property type="evidence" value="ECO:0007669"/>
    <property type="project" value="TreeGrafter"/>
</dbReference>
<protein>
    <recommendedName>
        <fullName evidence="4">Deacetylase sirtuin-type domain-containing protein</fullName>
    </recommendedName>
</protein>
<evidence type="ECO:0000256" key="2">
    <source>
        <dbReference type="ARBA" id="ARBA00023027"/>
    </source>
</evidence>
<evidence type="ECO:0000313" key="6">
    <source>
        <dbReference type="Proteomes" id="UP000054937"/>
    </source>
</evidence>
<evidence type="ECO:0000259" key="4">
    <source>
        <dbReference type="PROSITE" id="PS50305"/>
    </source>
</evidence>